<dbReference type="Proteomes" id="UP000623129">
    <property type="component" value="Unassembled WGS sequence"/>
</dbReference>
<evidence type="ECO:0000313" key="5">
    <source>
        <dbReference type="EMBL" id="KAF3320546.1"/>
    </source>
</evidence>
<dbReference type="PANTHER" id="PTHR48007:SF77">
    <property type="entry name" value="PROTEIN KINASE DOMAIN-CONTAINING PROTEIN"/>
    <property type="match status" value="1"/>
</dbReference>
<dbReference type="PANTHER" id="PTHR48007">
    <property type="entry name" value="LEUCINE-RICH REPEAT RECEPTOR-LIKE PROTEIN KINASE PXC1"/>
    <property type="match status" value="1"/>
</dbReference>
<organism evidence="5 6">
    <name type="scientific">Carex littledalei</name>
    <dbReference type="NCBI Taxonomy" id="544730"/>
    <lineage>
        <taxon>Eukaryota</taxon>
        <taxon>Viridiplantae</taxon>
        <taxon>Streptophyta</taxon>
        <taxon>Embryophyta</taxon>
        <taxon>Tracheophyta</taxon>
        <taxon>Spermatophyta</taxon>
        <taxon>Magnoliopsida</taxon>
        <taxon>Liliopsida</taxon>
        <taxon>Poales</taxon>
        <taxon>Cyperaceae</taxon>
        <taxon>Cyperoideae</taxon>
        <taxon>Cariceae</taxon>
        <taxon>Carex</taxon>
        <taxon>Carex subgen. Euthyceras</taxon>
    </lineage>
</organism>
<dbReference type="EMBL" id="SWLB01000029">
    <property type="protein sequence ID" value="KAF3320546.1"/>
    <property type="molecule type" value="Genomic_DNA"/>
</dbReference>
<keyword evidence="5" id="KW-0808">Transferase</keyword>
<accession>A0A833UYU3</accession>
<feature type="compositionally biased region" description="Polar residues" evidence="3">
    <location>
        <begin position="111"/>
        <end position="125"/>
    </location>
</feature>
<dbReference type="Gene3D" id="3.30.200.20">
    <property type="entry name" value="Phosphorylase Kinase, domain 1"/>
    <property type="match status" value="1"/>
</dbReference>
<evidence type="ECO:0000259" key="4">
    <source>
        <dbReference type="PROSITE" id="PS50011"/>
    </source>
</evidence>
<name>A0A833UYU3_9POAL</name>
<dbReference type="PROSITE" id="PS50011">
    <property type="entry name" value="PROTEIN_KINASE_DOM"/>
    <property type="match status" value="1"/>
</dbReference>
<dbReference type="GO" id="GO:0004672">
    <property type="term" value="F:protein kinase activity"/>
    <property type="evidence" value="ECO:0007669"/>
    <property type="project" value="InterPro"/>
</dbReference>
<feature type="domain" description="Protein kinase" evidence="4">
    <location>
        <begin position="150"/>
        <end position="236"/>
    </location>
</feature>
<dbReference type="SUPFAM" id="SSF56112">
    <property type="entry name" value="Protein kinase-like (PK-like)"/>
    <property type="match status" value="1"/>
</dbReference>
<dbReference type="InterPro" id="IPR011009">
    <property type="entry name" value="Kinase-like_dom_sf"/>
</dbReference>
<evidence type="ECO:0000313" key="6">
    <source>
        <dbReference type="Proteomes" id="UP000623129"/>
    </source>
</evidence>
<comment type="caution">
    <text evidence="5">The sequence shown here is derived from an EMBL/GenBank/DDBJ whole genome shotgun (WGS) entry which is preliminary data.</text>
</comment>
<evidence type="ECO:0000256" key="3">
    <source>
        <dbReference type="SAM" id="MobiDB-lite"/>
    </source>
</evidence>
<dbReference type="Pfam" id="PF07714">
    <property type="entry name" value="PK_Tyr_Ser-Thr"/>
    <property type="match status" value="1"/>
</dbReference>
<feature type="region of interest" description="Disordered" evidence="3">
    <location>
        <begin position="88"/>
        <end position="125"/>
    </location>
</feature>
<dbReference type="AlphaFoldDB" id="A0A833UYU3"/>
<dbReference type="InterPro" id="IPR001245">
    <property type="entry name" value="Ser-Thr/Tyr_kinase_cat_dom"/>
</dbReference>
<dbReference type="GO" id="GO:0005524">
    <property type="term" value="F:ATP binding"/>
    <property type="evidence" value="ECO:0007669"/>
    <property type="project" value="UniProtKB-UniRule"/>
</dbReference>
<feature type="binding site" evidence="1">
    <location>
        <position position="178"/>
    </location>
    <ligand>
        <name>ATP</name>
        <dbReference type="ChEBI" id="CHEBI:30616"/>
    </ligand>
</feature>
<dbReference type="PROSITE" id="PS00107">
    <property type="entry name" value="PROTEIN_KINASE_ATP"/>
    <property type="match status" value="1"/>
</dbReference>
<sequence length="236" mass="26694">MEKIISNLELTLTNERKKHKRSLKEVLEENEDLRKQVKSLQAIIFEKTKEIEAARNKVSELSKGIEEREKLFSEIEVEIEDIIKQVNGNIGSDEEESLPLDNGNAQERDTSQVSEDSSSMPTQPATIPVNKQLCFFATEEVNYDLDYLLGGDAEPLGKGTFGTTFKVALESGLTRVVKRLRNVNLLENEFHKLITKISELEHENIMPIKAYCFSNDEKLLVYDFMATGSLSTALHG</sequence>
<dbReference type="InterPro" id="IPR000719">
    <property type="entry name" value="Prot_kinase_dom"/>
</dbReference>
<keyword evidence="1" id="KW-0067">ATP-binding</keyword>
<dbReference type="InterPro" id="IPR017441">
    <property type="entry name" value="Protein_kinase_ATP_BS"/>
</dbReference>
<dbReference type="OrthoDB" id="672868at2759"/>
<keyword evidence="1" id="KW-0547">Nucleotide-binding</keyword>
<gene>
    <name evidence="5" type="ORF">FCM35_KLT15242</name>
</gene>
<dbReference type="InterPro" id="IPR046959">
    <property type="entry name" value="PRK1-6/SRF4-like"/>
</dbReference>
<proteinExistence type="predicted"/>
<keyword evidence="5" id="KW-0418">Kinase</keyword>
<evidence type="ECO:0000256" key="2">
    <source>
        <dbReference type="SAM" id="Coils"/>
    </source>
</evidence>
<feature type="coiled-coil region" evidence="2">
    <location>
        <begin position="16"/>
        <end position="71"/>
    </location>
</feature>
<keyword evidence="5" id="KW-0675">Receptor</keyword>
<evidence type="ECO:0000256" key="1">
    <source>
        <dbReference type="PROSITE-ProRule" id="PRU10141"/>
    </source>
</evidence>
<keyword evidence="2" id="KW-0175">Coiled coil</keyword>
<reference evidence="5" key="1">
    <citation type="submission" date="2020-01" db="EMBL/GenBank/DDBJ databases">
        <title>Genome sequence of Kobresia littledalei, the first chromosome-level genome in the family Cyperaceae.</title>
        <authorList>
            <person name="Qu G."/>
        </authorList>
    </citation>
    <scope>NUCLEOTIDE SEQUENCE</scope>
    <source>
        <strain evidence="5">C.B.Clarke</strain>
        <tissue evidence="5">Leaf</tissue>
    </source>
</reference>
<keyword evidence="6" id="KW-1185">Reference proteome</keyword>
<protein>
    <submittedName>
        <fullName evidence="5">Inactive receptor kinase</fullName>
    </submittedName>
</protein>